<keyword evidence="2" id="KW-1185">Reference proteome</keyword>
<name>A0A1I7V2R3_9PELO</name>
<dbReference type="AlphaFoldDB" id="A0A1I7V2R3"/>
<dbReference type="Proteomes" id="UP000095282">
    <property type="component" value="Unplaced"/>
</dbReference>
<evidence type="ECO:0000313" key="2">
    <source>
        <dbReference type="Proteomes" id="UP000095282"/>
    </source>
</evidence>
<keyword evidence="1" id="KW-0175">Coiled coil</keyword>
<reference evidence="3" key="1">
    <citation type="submission" date="2016-11" db="UniProtKB">
        <authorList>
            <consortium name="WormBaseParasite"/>
        </authorList>
    </citation>
    <scope>IDENTIFICATION</scope>
</reference>
<sequence length="255" mass="29911">MAITPAFHIFDFADPPTPAKPKKSKIPKLLGLAILAAIVLLIAKNGYSAIKQEYDAYQKQIREMATKQQTLQFLIYGSPDQANNLTWDDKDVENRELRRHKGEIDSLNQIMRMAEAEDFPELIKAFNRLSVEELLKINNWKPIPTEFEGIEKFVNETGRLGTVFDEFLYIGSPRFKEQADGTYIIEFYWNKRRAFWRKFDGVYGLRHPNQVDGFQEHFFLKDGKLTLQETGYSDERRYELTRVYYAPLEELRKLI</sequence>
<organism evidence="2 3">
    <name type="scientific">Caenorhabditis tropicalis</name>
    <dbReference type="NCBI Taxonomy" id="1561998"/>
    <lineage>
        <taxon>Eukaryota</taxon>
        <taxon>Metazoa</taxon>
        <taxon>Ecdysozoa</taxon>
        <taxon>Nematoda</taxon>
        <taxon>Chromadorea</taxon>
        <taxon>Rhabditida</taxon>
        <taxon>Rhabditina</taxon>
        <taxon>Rhabditomorpha</taxon>
        <taxon>Rhabditoidea</taxon>
        <taxon>Rhabditidae</taxon>
        <taxon>Peloderinae</taxon>
        <taxon>Caenorhabditis</taxon>
    </lineage>
</organism>
<protein>
    <submittedName>
        <fullName evidence="3">DUF4430 domain-containing protein</fullName>
    </submittedName>
</protein>
<accession>A0A1I7V2R3</accession>
<evidence type="ECO:0000256" key="1">
    <source>
        <dbReference type="SAM" id="Coils"/>
    </source>
</evidence>
<feature type="coiled-coil region" evidence="1">
    <location>
        <begin position="47"/>
        <end position="117"/>
    </location>
</feature>
<dbReference type="WBParaSite" id="Csp11.Scaffold630.g21803.t1">
    <property type="protein sequence ID" value="Csp11.Scaffold630.g21803.t1"/>
    <property type="gene ID" value="Csp11.Scaffold630.g21803"/>
</dbReference>
<proteinExistence type="predicted"/>
<evidence type="ECO:0000313" key="3">
    <source>
        <dbReference type="WBParaSite" id="Csp11.Scaffold630.g21803.t1"/>
    </source>
</evidence>